<reference evidence="1 2" key="1">
    <citation type="submission" date="2018-10" db="EMBL/GenBank/DDBJ databases">
        <title>Draft genome of Mycobacterium hodleri strain B.</title>
        <authorList>
            <person name="Amande T.J."/>
            <person name="Mcgenity T.J."/>
        </authorList>
    </citation>
    <scope>NUCLEOTIDE SEQUENCE [LARGE SCALE GENOMIC DNA]</scope>
    <source>
        <strain evidence="1 2">B</strain>
    </source>
</reference>
<proteinExistence type="predicted"/>
<protein>
    <submittedName>
        <fullName evidence="1">Class I SAM-dependent methyltransferase</fullName>
    </submittedName>
</protein>
<keyword evidence="1" id="KW-0808">Transferase</keyword>
<evidence type="ECO:0000313" key="1">
    <source>
        <dbReference type="EMBL" id="TQR87584.1"/>
    </source>
</evidence>
<organism evidence="1 2">
    <name type="scientific">Mycolicibacterium hodleri</name>
    <dbReference type="NCBI Taxonomy" id="49897"/>
    <lineage>
        <taxon>Bacteria</taxon>
        <taxon>Bacillati</taxon>
        <taxon>Actinomycetota</taxon>
        <taxon>Actinomycetes</taxon>
        <taxon>Mycobacteriales</taxon>
        <taxon>Mycobacteriaceae</taxon>
        <taxon>Mycolicibacterium</taxon>
    </lineage>
</organism>
<dbReference type="SUPFAM" id="SSF53335">
    <property type="entry name" value="S-adenosyl-L-methionine-dependent methyltransferases"/>
    <property type="match status" value="1"/>
</dbReference>
<dbReference type="Proteomes" id="UP000315759">
    <property type="component" value="Unassembled WGS sequence"/>
</dbReference>
<name>A0A544W5R2_9MYCO</name>
<gene>
    <name evidence="1" type="ORF">D8S82_05130</name>
</gene>
<sequence length="277" mass="30200">MKRTFERYSNVGYRFVSGFLEPGNLPVLKVLDDAQRARNVAGAVAEIGVHHGRLFIPLHLLQRGTGKSVAIDLFGDQELNIDKSGNGNLDKFTDNVALWSTTDGLVLHQGDSTKLEAAVLTEKAGGPIRFFSVDGGHTAEIVYSDMRLAEETLSEGGIVIADDIFNQQWPGVAVGTLKYLDDGAKLAPFAIGFNKVYFTQPEFCDAYRAELEAAFVGSLRIQTDSTVFAGHSVLYMAPVTAVDLLRRSETARSVYHASYKQLVRGMQLVSGKAAPDR</sequence>
<keyword evidence="2" id="KW-1185">Reference proteome</keyword>
<dbReference type="AlphaFoldDB" id="A0A544W5R2"/>
<keyword evidence="1" id="KW-0489">Methyltransferase</keyword>
<dbReference type="GO" id="GO:0008168">
    <property type="term" value="F:methyltransferase activity"/>
    <property type="evidence" value="ECO:0007669"/>
    <property type="project" value="UniProtKB-KW"/>
</dbReference>
<dbReference type="Gene3D" id="3.40.50.150">
    <property type="entry name" value="Vaccinia Virus protein VP39"/>
    <property type="match status" value="1"/>
</dbReference>
<dbReference type="GO" id="GO:0032259">
    <property type="term" value="P:methylation"/>
    <property type="evidence" value="ECO:0007669"/>
    <property type="project" value="UniProtKB-KW"/>
</dbReference>
<dbReference type="InterPro" id="IPR029063">
    <property type="entry name" value="SAM-dependent_MTases_sf"/>
</dbReference>
<evidence type="ECO:0000313" key="2">
    <source>
        <dbReference type="Proteomes" id="UP000315759"/>
    </source>
</evidence>
<dbReference type="RefSeq" id="WP_142551044.1">
    <property type="nucleotide sequence ID" value="NZ_VIFX01000005.1"/>
</dbReference>
<dbReference type="EMBL" id="VIFX01000005">
    <property type="protein sequence ID" value="TQR87584.1"/>
    <property type="molecule type" value="Genomic_DNA"/>
</dbReference>
<comment type="caution">
    <text evidence="1">The sequence shown here is derived from an EMBL/GenBank/DDBJ whole genome shotgun (WGS) entry which is preliminary data.</text>
</comment>
<accession>A0A544W5R2</accession>
<dbReference type="Pfam" id="PF13578">
    <property type="entry name" value="Methyltransf_24"/>
    <property type="match status" value="1"/>
</dbReference>